<keyword evidence="1" id="KW-1133">Transmembrane helix</keyword>
<evidence type="ECO:0008006" key="4">
    <source>
        <dbReference type="Google" id="ProtNLM"/>
    </source>
</evidence>
<gene>
    <name evidence="2" type="ORF">HGA05_03790</name>
</gene>
<comment type="caution">
    <text evidence="2">The sequence shown here is derived from an EMBL/GenBank/DDBJ whole genome shotgun (WGS) entry which is preliminary data.</text>
</comment>
<evidence type="ECO:0000313" key="2">
    <source>
        <dbReference type="EMBL" id="NKY00688.1"/>
    </source>
</evidence>
<protein>
    <recommendedName>
        <fullName evidence="4">Transmembrane protein</fullName>
    </recommendedName>
</protein>
<evidence type="ECO:0000256" key="1">
    <source>
        <dbReference type="SAM" id="Phobius"/>
    </source>
</evidence>
<sequence>MTDHQFQSAAQTFSRGMVTIGAIIVMVCVGFLTYMWWRDGRWLWVTLGIVLIVVNIAMLVMTYRKARLTPPAQPADDEDS</sequence>
<name>A0A846WGS4_9ACTN</name>
<organism evidence="2 3">
    <name type="scientific">Gordonia polyisoprenivorans</name>
    <dbReference type="NCBI Taxonomy" id="84595"/>
    <lineage>
        <taxon>Bacteria</taxon>
        <taxon>Bacillati</taxon>
        <taxon>Actinomycetota</taxon>
        <taxon>Actinomycetes</taxon>
        <taxon>Mycobacteriales</taxon>
        <taxon>Gordoniaceae</taxon>
        <taxon>Gordonia</taxon>
    </lineage>
</organism>
<feature type="transmembrane region" description="Helical" evidence="1">
    <location>
        <begin position="12"/>
        <end position="36"/>
    </location>
</feature>
<keyword evidence="1" id="KW-0472">Membrane</keyword>
<accession>A0A846WGS4</accession>
<keyword evidence="1" id="KW-0812">Transmembrane</keyword>
<proteinExistence type="predicted"/>
<dbReference type="AlphaFoldDB" id="A0A846WGS4"/>
<feature type="transmembrane region" description="Helical" evidence="1">
    <location>
        <begin position="42"/>
        <end position="63"/>
    </location>
</feature>
<evidence type="ECO:0000313" key="3">
    <source>
        <dbReference type="Proteomes" id="UP000563898"/>
    </source>
</evidence>
<reference evidence="2 3" key="1">
    <citation type="submission" date="2020-04" db="EMBL/GenBank/DDBJ databases">
        <title>MicrobeNet Type strains.</title>
        <authorList>
            <person name="Nicholson A.C."/>
        </authorList>
    </citation>
    <scope>NUCLEOTIDE SEQUENCE [LARGE SCALE GENOMIC DNA]</scope>
    <source>
        <strain evidence="2 3">ATCC BAA-14</strain>
    </source>
</reference>
<dbReference type="Proteomes" id="UP000563898">
    <property type="component" value="Unassembled WGS sequence"/>
</dbReference>
<dbReference type="RefSeq" id="WP_006369455.1">
    <property type="nucleotide sequence ID" value="NZ_CP073075.1"/>
</dbReference>
<dbReference type="EMBL" id="JAAXPC010000002">
    <property type="protein sequence ID" value="NKY00688.1"/>
    <property type="molecule type" value="Genomic_DNA"/>
</dbReference>